<dbReference type="CDD" id="cd22913">
    <property type="entry name" value="HFD_ABTB2-like"/>
    <property type="match status" value="1"/>
</dbReference>
<dbReference type="SMART" id="SM00225">
    <property type="entry name" value="BTB"/>
    <property type="match status" value="1"/>
</dbReference>
<feature type="compositionally biased region" description="Basic and acidic residues" evidence="3">
    <location>
        <begin position="278"/>
        <end position="288"/>
    </location>
</feature>
<dbReference type="Proteomes" id="UP000075840">
    <property type="component" value="Unassembled WGS sequence"/>
</dbReference>
<proteinExistence type="predicted"/>
<feature type="compositionally biased region" description="Low complexity" evidence="3">
    <location>
        <begin position="260"/>
        <end position="275"/>
    </location>
</feature>
<dbReference type="Pfam" id="PF00023">
    <property type="entry name" value="Ank"/>
    <property type="match status" value="1"/>
</dbReference>
<feature type="compositionally biased region" description="Basic and acidic residues" evidence="3">
    <location>
        <begin position="213"/>
        <end position="222"/>
    </location>
</feature>
<dbReference type="Pfam" id="PF00651">
    <property type="entry name" value="BTB"/>
    <property type="match status" value="1"/>
</dbReference>
<feature type="compositionally biased region" description="Basic and acidic residues" evidence="3">
    <location>
        <begin position="697"/>
        <end position="719"/>
    </location>
</feature>
<organism evidence="4 5">
    <name type="scientific">Anopheles arabiensis</name>
    <name type="common">Mosquito</name>
    <dbReference type="NCBI Taxonomy" id="7173"/>
    <lineage>
        <taxon>Eukaryota</taxon>
        <taxon>Metazoa</taxon>
        <taxon>Ecdysozoa</taxon>
        <taxon>Arthropoda</taxon>
        <taxon>Hexapoda</taxon>
        <taxon>Insecta</taxon>
        <taxon>Pterygota</taxon>
        <taxon>Neoptera</taxon>
        <taxon>Endopterygota</taxon>
        <taxon>Diptera</taxon>
        <taxon>Nematocera</taxon>
        <taxon>Culicoidea</taxon>
        <taxon>Culicidae</taxon>
        <taxon>Anophelinae</taxon>
        <taxon>Anopheles</taxon>
    </lineage>
</organism>
<sequence>MICTDDCTCSLCRELRGYKLKVKPNKATDQRPPPYGADAGSHQQSKYCKNSKLTRNDNFILRRRTSNDYPARSPDGRQASLSVLPTGDDEDPYDPEPGYTQQVQQQQQQQQQHHQGHRDPRYGPGQNGNRMKKAQSYNEIPSVGNGGGRPRYHPAALSSKMIKSTNNLTEEDDYYSYLPPSPPPPVTAGGPPVKNKIEKQKDHKVIIYFGDSIAHRKSEKTRPAPPPPTGTPPPPKVSELNVFHAQRLCEETAEMLQQRSSGGSSSSAGSSSNGSRPTVRDALEKKPEPGGGGKPGKEFMLQLKSVLEEKNRGVASSDAPVGGVTVPIGPDQDGPGRASEEPKHKRTAPPHTQVVEIRRVDKTVATADGVTDASLPSFVESVINGVINIKIEESFKVASDIVQAVFEDGGPDGGAAEYGYDDDDVGDPFDWSFVQNWRARPSGTAVANGQVSSPPNTSSNQSSIGLANNPAHNGSSSAAGGGTGTGSASNYPASPNGLSPGNHYIASSNPVASPGARIQSPAVATPAPRVSKEITLRPANGNGEMRNFSLSPVHQQGGGSGGQQMKAQPAMVSAGLDKSSVASNSSHNNNNNNSSNNELNSKRTANGNVISSVTTINEQLNGNGSSSSNSGSNVSHLKQHFSQSHHAVPASYHHQGMSGSGGSNGAGSGQTPGTHLASPVAKGGAPLGITRTHHHTGTHDFRGLQRVNECHSSSDENRSSGHASMSDTGHGSSSPGGVGPNRAGGPLGPLPEDRLAAGVTNRSARSRASSNHSRSRHRATPAKIPWAGGGLEDIKMAIQQLTMRSHTSTSTYSSLSAGSESSEPVRRLGRYSSLETVNTNVTSADEFVWVDSHNRLVELQHPPWSQHCVLRVIRTGRCREYAERVSVEAVPRLGYLLQRALVRVAREVQRLSGCLGLCSKHEVAGAFKIVLSPALSDSCIKACLRAAAMFAVPGDSALKQSKSARAGLQLPVGRFHRWMADARLGRFVHEYAAVYLCAGLENLLEEIFLQCLPTDPGAALTATGLEHAIAGSGDLWGLLQPYAHLNAGRVASGALTMPRWASQSSINSGGGANALEPCLLTTCVGSLNELKDLVGRAQQRSQHIPISQTAFRVLFYFMRCSQLEHNDVGAATNGAVNNIQELCYERAYVVLPPLVEWLRVSSAHAEYRHALLIDKDDIMQAARLLLPGVDCPPRLIASEEELPAKRTVGLSGTQSISSSNHSGQTQPLHGSLTSNSSTSTTGSIEDSSECGRRATYALAFRLMLTGRPELLIQALSLVPPTTRYDTLNHQGMSALMIAAVRNDETALQTLLDAGADPNIEVPASGHPNCPAIHPETQHWTAVTFAACKGNYQALRILLDRGAHVEGGARLSEDKCTLTPLQVASGSGIVEVVALLLAHGAHAFLSTQQKDLLCFSGTAQRGCYSAISVSAAHGQRVTLRKLLSHPLAPGSREVLSLEEMLAEGDGGNTRTQLDRQPEAPPTLNKTQIKSLQEAMYHSAENNHLDITIELRALGVPCTLHCWMHALAAAHELRLDAVIDQLLQDFLQVCPDDYSQQFVTECLPLLFNIFRYSKKEGTTLLLADIFSTCFGWEPIKQIKEPVLQPSNGSRIDPKFVNNPELSDVTFRVENRIFYGHKIVLVTASPRLQSMLSSKLNEGTGTPTVQINDIRYHIFELVMQFLYSGGCSALDVAAGDVLELMAAASFFQLEGLLRYTEARCAEMIDIDNVVAMYIHAKVYNAQKLMEFCQGFLLQNMVALLTYDDSVKRLLFAKKIPNHDVLTGLLTTLQARIKARRNSTAASGTGGSNGGPTTPTGAPAQANRPSAAIGKSPK</sequence>
<dbReference type="GO" id="GO:0030527">
    <property type="term" value="F:structural constituent of chromatin"/>
    <property type="evidence" value="ECO:0007669"/>
    <property type="project" value="InterPro"/>
</dbReference>
<feature type="region of interest" description="Disordered" evidence="3">
    <location>
        <begin position="172"/>
        <end position="298"/>
    </location>
</feature>
<feature type="compositionally biased region" description="Polar residues" evidence="3">
    <location>
        <begin position="1210"/>
        <end position="1228"/>
    </location>
</feature>
<feature type="compositionally biased region" description="Low complexity" evidence="3">
    <location>
        <begin position="452"/>
        <end position="463"/>
    </location>
</feature>
<dbReference type="Pfam" id="PF12796">
    <property type="entry name" value="Ank_2"/>
    <property type="match status" value="1"/>
</dbReference>
<feature type="region of interest" description="Disordered" evidence="3">
    <location>
        <begin position="1793"/>
        <end position="1830"/>
    </location>
</feature>
<dbReference type="PROSITE" id="PS50088">
    <property type="entry name" value="ANK_REPEAT"/>
    <property type="match status" value="1"/>
</dbReference>
<dbReference type="CDD" id="cd18297">
    <property type="entry name" value="BTB_POZ_ABTB2-like"/>
    <property type="match status" value="1"/>
</dbReference>
<dbReference type="VEuPathDB" id="VectorBase:AARA21_001183"/>
<feature type="compositionally biased region" description="Polar residues" evidence="3">
    <location>
        <begin position="41"/>
        <end position="57"/>
    </location>
</feature>
<dbReference type="PROSITE" id="PS50297">
    <property type="entry name" value="ANK_REP_REGION"/>
    <property type="match status" value="1"/>
</dbReference>
<dbReference type="PANTHER" id="PTHR46071:SF2">
    <property type="entry name" value="ANKYRIN REPEAT AND BTB_POZ DOMAIN-CONTAINING PROTEIN 2-LIKE PROTEIN"/>
    <property type="match status" value="1"/>
</dbReference>
<dbReference type="InterPro" id="IPR002110">
    <property type="entry name" value="Ankyrin_rpt"/>
</dbReference>
<keyword evidence="5" id="KW-1185">Reference proteome</keyword>
<feature type="region of interest" description="Disordered" evidence="3">
    <location>
        <begin position="23"/>
        <end position="132"/>
    </location>
</feature>
<keyword evidence="2" id="KW-0040">ANK repeat</keyword>
<dbReference type="Pfam" id="PF26281">
    <property type="entry name" value="Histone_ABTB"/>
    <property type="match status" value="1"/>
</dbReference>
<feature type="compositionally biased region" description="Low complexity" evidence="3">
    <location>
        <begin position="1231"/>
        <end position="1243"/>
    </location>
</feature>
<feature type="region of interest" description="Disordered" evidence="3">
    <location>
        <begin position="311"/>
        <end position="350"/>
    </location>
</feature>
<feature type="compositionally biased region" description="Low complexity" evidence="3">
    <location>
        <begin position="96"/>
        <end position="113"/>
    </location>
</feature>
<dbReference type="InterPro" id="IPR059008">
    <property type="entry name" value="ABTB2/3_histone"/>
</dbReference>
<name>A0A182HH38_ANOAR</name>
<feature type="region of interest" description="Disordered" evidence="3">
    <location>
        <begin position="618"/>
        <end position="787"/>
    </location>
</feature>
<dbReference type="GO" id="GO:0046982">
    <property type="term" value="F:protein heterodimerization activity"/>
    <property type="evidence" value="ECO:0007669"/>
    <property type="project" value="InterPro"/>
</dbReference>
<accession>A0A182HH38</accession>
<feature type="compositionally biased region" description="Low complexity" evidence="3">
    <location>
        <begin position="1807"/>
        <end position="1819"/>
    </location>
</feature>
<evidence type="ECO:0000256" key="1">
    <source>
        <dbReference type="ARBA" id="ARBA00022737"/>
    </source>
</evidence>
<dbReference type="InterPro" id="IPR000210">
    <property type="entry name" value="BTB/POZ_dom"/>
</dbReference>
<keyword evidence="1" id="KW-0677">Repeat</keyword>
<dbReference type="SUPFAM" id="SSF48403">
    <property type="entry name" value="Ankyrin repeat"/>
    <property type="match status" value="1"/>
</dbReference>
<evidence type="ECO:0000313" key="4">
    <source>
        <dbReference type="EnsemblMetazoa" id="AARA000541-PA"/>
    </source>
</evidence>
<dbReference type="InterPro" id="IPR036770">
    <property type="entry name" value="Ankyrin_rpt-contain_sf"/>
</dbReference>
<feature type="compositionally biased region" description="Polar residues" evidence="3">
    <location>
        <begin position="464"/>
        <end position="473"/>
    </location>
</feature>
<feature type="compositionally biased region" description="Polar residues" evidence="3">
    <location>
        <begin position="490"/>
        <end position="511"/>
    </location>
</feature>
<dbReference type="InterPro" id="IPR052089">
    <property type="entry name" value="Ankyrin-BTB/POZ_domain"/>
</dbReference>
<dbReference type="InterPro" id="IPR002119">
    <property type="entry name" value="Histone_H2A"/>
</dbReference>
<evidence type="ECO:0000256" key="2">
    <source>
        <dbReference type="ARBA" id="ARBA00023043"/>
    </source>
</evidence>
<feature type="compositionally biased region" description="Low complexity" evidence="3">
    <location>
        <begin position="579"/>
        <end position="599"/>
    </location>
</feature>
<evidence type="ECO:0000256" key="3">
    <source>
        <dbReference type="SAM" id="MobiDB-lite"/>
    </source>
</evidence>
<dbReference type="VEuPathDB" id="VectorBase:AARA000541"/>
<dbReference type="Gene3D" id="3.30.710.10">
    <property type="entry name" value="Potassium Channel Kv1.1, Chain A"/>
    <property type="match status" value="1"/>
</dbReference>
<reference evidence="4" key="1">
    <citation type="submission" date="2022-08" db="UniProtKB">
        <authorList>
            <consortium name="EnsemblMetazoa"/>
        </authorList>
    </citation>
    <scope>IDENTIFICATION</scope>
    <source>
        <strain evidence="4">Dongola</strain>
    </source>
</reference>
<evidence type="ECO:0000313" key="5">
    <source>
        <dbReference type="Proteomes" id="UP000075840"/>
    </source>
</evidence>
<feature type="compositionally biased region" description="Low complexity" evidence="3">
    <location>
        <begin position="621"/>
        <end position="633"/>
    </location>
</feature>
<feature type="compositionally biased region" description="Gly residues" evidence="3">
    <location>
        <begin position="658"/>
        <end position="670"/>
    </location>
</feature>
<dbReference type="EnsemblMetazoa" id="AARA000541-RA">
    <property type="protein sequence ID" value="AARA000541-PA"/>
    <property type="gene ID" value="AARA000541"/>
</dbReference>
<dbReference type="Gene3D" id="1.10.20.10">
    <property type="entry name" value="Histone, subunit A"/>
    <property type="match status" value="1"/>
</dbReference>
<dbReference type="PANTHER" id="PTHR46071">
    <property type="entry name" value="ANKYRIN REPEAT AND BTB/POZ DOMAIN-CONTAINING"/>
    <property type="match status" value="1"/>
</dbReference>
<dbReference type="EMBL" id="APCN01002382">
    <property type="status" value="NOT_ANNOTATED_CDS"/>
    <property type="molecule type" value="Genomic_DNA"/>
</dbReference>
<dbReference type="GO" id="GO:0000786">
    <property type="term" value="C:nucleosome"/>
    <property type="evidence" value="ECO:0007669"/>
    <property type="project" value="InterPro"/>
</dbReference>
<dbReference type="Gene3D" id="1.25.40.20">
    <property type="entry name" value="Ankyrin repeat-containing domain"/>
    <property type="match status" value="1"/>
</dbReference>
<dbReference type="InterPro" id="IPR009072">
    <property type="entry name" value="Histone-fold"/>
</dbReference>
<feature type="region of interest" description="Disordered" evidence="3">
    <location>
        <begin position="442"/>
        <end position="603"/>
    </location>
</feature>
<dbReference type="SUPFAM" id="SSF54695">
    <property type="entry name" value="POZ domain"/>
    <property type="match status" value="1"/>
</dbReference>
<protein>
    <submittedName>
        <fullName evidence="4">Uncharacterized protein</fullName>
    </submittedName>
</protein>
<dbReference type="CDD" id="cd18491">
    <property type="entry name" value="BACK_ABTB2_like"/>
    <property type="match status" value="1"/>
</dbReference>
<feature type="compositionally biased region" description="Polar residues" evidence="3">
    <location>
        <begin position="634"/>
        <end position="645"/>
    </location>
</feature>
<feature type="compositionally biased region" description="Pro residues" evidence="3">
    <location>
        <begin position="223"/>
        <end position="236"/>
    </location>
</feature>
<feature type="compositionally biased region" description="Low complexity" evidence="3">
    <location>
        <begin position="761"/>
        <end position="772"/>
    </location>
</feature>
<dbReference type="SMART" id="SM00248">
    <property type="entry name" value="ANK"/>
    <property type="match status" value="5"/>
</dbReference>
<dbReference type="InterPro" id="IPR011333">
    <property type="entry name" value="SKP1/BTB/POZ_sf"/>
</dbReference>
<feature type="compositionally biased region" description="Basic and acidic residues" evidence="3">
    <location>
        <begin position="195"/>
        <end position="205"/>
    </location>
</feature>
<dbReference type="SUPFAM" id="SSF47113">
    <property type="entry name" value="Histone-fold"/>
    <property type="match status" value="1"/>
</dbReference>
<dbReference type="GO" id="GO:0003677">
    <property type="term" value="F:DNA binding"/>
    <property type="evidence" value="ECO:0007669"/>
    <property type="project" value="InterPro"/>
</dbReference>
<feature type="region of interest" description="Disordered" evidence="3">
    <location>
        <begin position="1208"/>
        <end position="1247"/>
    </location>
</feature>
<dbReference type="PROSITE" id="PS50097">
    <property type="entry name" value="BTB"/>
    <property type="match status" value="1"/>
</dbReference>
<dbReference type="PRINTS" id="PR00620">
    <property type="entry name" value="HISTONEH2A"/>
</dbReference>